<evidence type="ECO:0000313" key="2">
    <source>
        <dbReference type="Proteomes" id="UP000652761"/>
    </source>
</evidence>
<accession>A0A843V0K8</accession>
<dbReference type="EMBL" id="NMUH01000973">
    <property type="protein sequence ID" value="MQL87380.1"/>
    <property type="molecule type" value="Genomic_DNA"/>
</dbReference>
<evidence type="ECO:0000313" key="1">
    <source>
        <dbReference type="EMBL" id="MQL87380.1"/>
    </source>
</evidence>
<gene>
    <name evidence="1" type="ORF">Taro_019900</name>
</gene>
<organism evidence="1 2">
    <name type="scientific">Colocasia esculenta</name>
    <name type="common">Wild taro</name>
    <name type="synonym">Arum esculentum</name>
    <dbReference type="NCBI Taxonomy" id="4460"/>
    <lineage>
        <taxon>Eukaryota</taxon>
        <taxon>Viridiplantae</taxon>
        <taxon>Streptophyta</taxon>
        <taxon>Embryophyta</taxon>
        <taxon>Tracheophyta</taxon>
        <taxon>Spermatophyta</taxon>
        <taxon>Magnoliopsida</taxon>
        <taxon>Liliopsida</taxon>
        <taxon>Araceae</taxon>
        <taxon>Aroideae</taxon>
        <taxon>Colocasieae</taxon>
        <taxon>Colocasia</taxon>
    </lineage>
</organism>
<comment type="caution">
    <text evidence="1">The sequence shown here is derived from an EMBL/GenBank/DDBJ whole genome shotgun (WGS) entry which is preliminary data.</text>
</comment>
<sequence>MEACRSLLRERDRTSLINAVKGASVSVLSGGLRVEAPVEELGSAWKCSSCRRGFGTRRADAARKKGPLTEQAIRYPEAALGSCWYPNAVTGLRSLRLFLKGRGAIRKGHICTLNWAGP</sequence>
<protein>
    <submittedName>
        <fullName evidence="1">Uncharacterized protein</fullName>
    </submittedName>
</protein>
<proteinExistence type="predicted"/>
<reference evidence="1" key="1">
    <citation type="submission" date="2017-07" db="EMBL/GenBank/DDBJ databases">
        <title>Taro Niue Genome Assembly and Annotation.</title>
        <authorList>
            <person name="Atibalentja N."/>
            <person name="Keating K."/>
            <person name="Fields C.J."/>
        </authorList>
    </citation>
    <scope>NUCLEOTIDE SEQUENCE</scope>
    <source>
        <strain evidence="1">Niue_2</strain>
        <tissue evidence="1">Leaf</tissue>
    </source>
</reference>
<dbReference type="Proteomes" id="UP000652761">
    <property type="component" value="Unassembled WGS sequence"/>
</dbReference>
<name>A0A843V0K8_COLES</name>
<keyword evidence="2" id="KW-1185">Reference proteome</keyword>
<dbReference type="AlphaFoldDB" id="A0A843V0K8"/>